<keyword evidence="3" id="KW-0328">Glycosyltransferase</keyword>
<dbReference type="RefSeq" id="WP_231317651.1">
    <property type="nucleotide sequence ID" value="NZ_CP088156.1"/>
</dbReference>
<organism evidence="3 4">
    <name type="scientific">Bradyrhizobium ontarionense</name>
    <dbReference type="NCBI Taxonomy" id="2898149"/>
    <lineage>
        <taxon>Bacteria</taxon>
        <taxon>Pseudomonadati</taxon>
        <taxon>Pseudomonadota</taxon>
        <taxon>Alphaproteobacteria</taxon>
        <taxon>Hyphomicrobiales</taxon>
        <taxon>Nitrobacteraceae</taxon>
        <taxon>Bradyrhizobium</taxon>
    </lineage>
</organism>
<evidence type="ECO:0000259" key="2">
    <source>
        <dbReference type="Pfam" id="PF13439"/>
    </source>
</evidence>
<dbReference type="SUPFAM" id="SSF53756">
    <property type="entry name" value="UDP-Glycosyltransferase/glycogen phosphorylase"/>
    <property type="match status" value="1"/>
</dbReference>
<dbReference type="Pfam" id="PF13439">
    <property type="entry name" value="Glyco_transf_4"/>
    <property type="match status" value="1"/>
</dbReference>
<name>A0ABY3R3U9_9BRAD</name>
<proteinExistence type="predicted"/>
<accession>A0ABY3R3U9</accession>
<evidence type="ECO:0000259" key="1">
    <source>
        <dbReference type="Pfam" id="PF00534"/>
    </source>
</evidence>
<evidence type="ECO:0000313" key="3">
    <source>
        <dbReference type="EMBL" id="UFZ01858.1"/>
    </source>
</evidence>
<dbReference type="InterPro" id="IPR028098">
    <property type="entry name" value="Glyco_trans_4-like_N"/>
</dbReference>
<dbReference type="PANTHER" id="PTHR45947:SF3">
    <property type="entry name" value="SULFOQUINOVOSYL TRANSFERASE SQD2"/>
    <property type="match status" value="1"/>
</dbReference>
<dbReference type="Gene3D" id="3.40.50.2000">
    <property type="entry name" value="Glycogen Phosphorylase B"/>
    <property type="match status" value="2"/>
</dbReference>
<keyword evidence="4" id="KW-1185">Reference proteome</keyword>
<dbReference type="InterPro" id="IPR001296">
    <property type="entry name" value="Glyco_trans_1"/>
</dbReference>
<protein>
    <submittedName>
        <fullName evidence="3">Glycosyltransferase</fullName>
        <ecNumber evidence="3">2.4.-.-</ecNumber>
    </submittedName>
</protein>
<evidence type="ECO:0000313" key="4">
    <source>
        <dbReference type="Proteomes" id="UP001431010"/>
    </source>
</evidence>
<reference evidence="3" key="1">
    <citation type="journal article" date="2024" name="Antonie Van Leeuwenhoek">
        <title>Bradyrhizobium ontarionense sp. nov., a novel bacterial symbiont isolated from Aeschynomene indica (Indian jointvetch), harbours photosynthesis, nitrogen fixation and nitrous oxide (N2O) reductase genes.</title>
        <authorList>
            <person name="Bromfield E.S.P."/>
            <person name="Cloutier S."/>
        </authorList>
    </citation>
    <scope>NUCLEOTIDE SEQUENCE</scope>
    <source>
        <strain evidence="3">A19</strain>
    </source>
</reference>
<keyword evidence="3" id="KW-0808">Transferase</keyword>
<dbReference type="Proteomes" id="UP001431010">
    <property type="component" value="Chromosome"/>
</dbReference>
<dbReference type="PANTHER" id="PTHR45947">
    <property type="entry name" value="SULFOQUINOVOSYL TRANSFERASE SQD2"/>
    <property type="match status" value="1"/>
</dbReference>
<gene>
    <name evidence="3" type="ORF">LQG66_21340</name>
</gene>
<dbReference type="InterPro" id="IPR050194">
    <property type="entry name" value="Glycosyltransferase_grp1"/>
</dbReference>
<feature type="domain" description="Glycosyltransferase subfamily 4-like N-terminal" evidence="2">
    <location>
        <begin position="13"/>
        <end position="190"/>
    </location>
</feature>
<dbReference type="GO" id="GO:0016757">
    <property type="term" value="F:glycosyltransferase activity"/>
    <property type="evidence" value="ECO:0007669"/>
    <property type="project" value="UniProtKB-KW"/>
</dbReference>
<feature type="domain" description="Glycosyl transferase family 1" evidence="1">
    <location>
        <begin position="202"/>
        <end position="344"/>
    </location>
</feature>
<dbReference type="EMBL" id="CP088156">
    <property type="protein sequence ID" value="UFZ01858.1"/>
    <property type="molecule type" value="Genomic_DNA"/>
</dbReference>
<dbReference type="Pfam" id="PF00534">
    <property type="entry name" value="Glycos_transf_1"/>
    <property type="match status" value="1"/>
</dbReference>
<dbReference type="EC" id="2.4.-.-" evidence="3"/>
<sequence>MRVAIVHDWLYVVGGAEKVLQEILRCYPGADVFTLFDLLRPEDRARLGFETSQTSFLQKMPLLRKYHRSYLPLMPLAIEQFDLSNYDLVISSSCAVAKGVLTGPEQLHIAYVHSPMRYAWDLQHQYLKESGYATGVKGLVARTLLHKMRIWDARTAHGPDAIFTNSQFVARRIKKIYGRDAKVIYPPVTIAQRDAILPVGNHFLAASRLVPYKRIEPIVCAFNTMPDLELVVAGDGPEAARLKAIAGPNIKFAGFVPDKQLRDLMTTARAFVFAAEEDFGIIPVEAQSEGAPVLALGRGGARESILTTGPRPTGMFFDRPAPEAIAACVRSFVAREKSISRLDCRQRAGFFSAERFRSQFAAAVNEELEHFRAGHQGRATRLIA</sequence>